<dbReference type="STRING" id="1314771.A0A197JK46"/>
<feature type="region of interest" description="Disordered" evidence="1">
    <location>
        <begin position="118"/>
        <end position="322"/>
    </location>
</feature>
<accession>A0A197JK46</accession>
<dbReference type="PANTHER" id="PTHR36489">
    <property type="entry name" value="PROTEIN-COUPLED RECEPTOR GPR1, PUTATIVE-RELATED"/>
    <property type="match status" value="1"/>
</dbReference>
<organism evidence="2 3">
    <name type="scientific">Linnemannia elongata AG-77</name>
    <dbReference type="NCBI Taxonomy" id="1314771"/>
    <lineage>
        <taxon>Eukaryota</taxon>
        <taxon>Fungi</taxon>
        <taxon>Fungi incertae sedis</taxon>
        <taxon>Mucoromycota</taxon>
        <taxon>Mortierellomycotina</taxon>
        <taxon>Mortierellomycetes</taxon>
        <taxon>Mortierellales</taxon>
        <taxon>Mortierellaceae</taxon>
        <taxon>Linnemannia</taxon>
    </lineage>
</organism>
<evidence type="ECO:0000256" key="1">
    <source>
        <dbReference type="SAM" id="MobiDB-lite"/>
    </source>
</evidence>
<keyword evidence="3" id="KW-1185">Reference proteome</keyword>
<dbReference type="PANTHER" id="PTHR36489:SF2">
    <property type="entry name" value="APPLE DOMAIN-CONTAINING PROTEIN"/>
    <property type="match status" value="1"/>
</dbReference>
<feature type="compositionally biased region" description="Pro residues" evidence="1">
    <location>
        <begin position="255"/>
        <end position="272"/>
    </location>
</feature>
<feature type="compositionally biased region" description="Polar residues" evidence="1">
    <location>
        <begin position="308"/>
        <end position="317"/>
    </location>
</feature>
<dbReference type="Proteomes" id="UP000078512">
    <property type="component" value="Unassembled WGS sequence"/>
</dbReference>
<dbReference type="AlphaFoldDB" id="A0A197JK46"/>
<evidence type="ECO:0000313" key="3">
    <source>
        <dbReference type="Proteomes" id="UP000078512"/>
    </source>
</evidence>
<sequence length="352" mass="36684">MGSTLPHHGQMKATAFTGSPLDLWRCMNADYAMEDTQLFRLIGDLDILEILVECVDGQNVVYWEDIQQVFPGIKHVQKGKVVITMLRDSNGNRIVPHRIKHYPGVVLDVVLSTTDKHVHVDPPMATSPPSGQVGITADTPTTNNPANAPTDIPLAIPRINPPTDAPTQVPTDGPTDSPINAPVDAPTDGPTDSPLDAPVDAPTDGSTDSPIDAPVDASADGLANLPLNASANTPANAPANAPVDAPANPLANNPTNPPVGVPVNPPINPHPPIDALTDAPTDAPVNAPADSLSTNAPTSGPAKLPTDALTNSQSDSQAGDFHPDATVKALHANPLLTSIWTELVCDTSQVRF</sequence>
<name>A0A197JK46_9FUNG</name>
<dbReference type="EMBL" id="KV442077">
    <property type="protein sequence ID" value="OAQ25530.1"/>
    <property type="molecule type" value="Genomic_DNA"/>
</dbReference>
<dbReference type="OrthoDB" id="2434002at2759"/>
<gene>
    <name evidence="2" type="ORF">K457DRAFT_900744</name>
</gene>
<protein>
    <submittedName>
        <fullName evidence="2">Uncharacterized protein</fullName>
    </submittedName>
</protein>
<evidence type="ECO:0000313" key="2">
    <source>
        <dbReference type="EMBL" id="OAQ25530.1"/>
    </source>
</evidence>
<feature type="compositionally biased region" description="Low complexity" evidence="1">
    <location>
        <begin position="136"/>
        <end position="151"/>
    </location>
</feature>
<feature type="compositionally biased region" description="Low complexity" evidence="1">
    <location>
        <begin position="222"/>
        <end position="254"/>
    </location>
</feature>
<proteinExistence type="predicted"/>
<reference evidence="2 3" key="1">
    <citation type="submission" date="2016-05" db="EMBL/GenBank/DDBJ databases">
        <title>Genome sequencing reveals origins of a unique bacterial endosymbiosis in the earliest lineages of terrestrial Fungi.</title>
        <authorList>
            <consortium name="DOE Joint Genome Institute"/>
            <person name="Uehling J."/>
            <person name="Gryganskyi A."/>
            <person name="Hameed K."/>
            <person name="Tschaplinski T."/>
            <person name="Misztal P."/>
            <person name="Wu S."/>
            <person name="Desiro A."/>
            <person name="Vande Pol N."/>
            <person name="Du Z.-Y."/>
            <person name="Zienkiewicz A."/>
            <person name="Zienkiewicz K."/>
            <person name="Morin E."/>
            <person name="Tisserant E."/>
            <person name="Splivallo R."/>
            <person name="Hainaut M."/>
            <person name="Henrissat B."/>
            <person name="Ohm R."/>
            <person name="Kuo A."/>
            <person name="Yan J."/>
            <person name="Lipzen A."/>
            <person name="Nolan M."/>
            <person name="Labutti K."/>
            <person name="Barry K."/>
            <person name="Goldstein A."/>
            <person name="Labbe J."/>
            <person name="Schadt C."/>
            <person name="Tuskan G."/>
            <person name="Grigoriev I."/>
            <person name="Martin F."/>
            <person name="Vilgalys R."/>
            <person name="Bonito G."/>
        </authorList>
    </citation>
    <scope>NUCLEOTIDE SEQUENCE [LARGE SCALE GENOMIC DNA]</scope>
    <source>
        <strain evidence="2 3">AG-77</strain>
    </source>
</reference>